<evidence type="ECO:0000313" key="26">
    <source>
        <dbReference type="Proteomes" id="UP000594261"/>
    </source>
</evidence>
<dbReference type="Pfam" id="PF13947">
    <property type="entry name" value="GUB_WAK_bind"/>
    <property type="match status" value="1"/>
</dbReference>
<keyword evidence="26" id="KW-1185">Reference proteome</keyword>
<keyword evidence="13 21" id="KW-0472">Membrane</keyword>
<feature type="binding site" evidence="20">
    <location>
        <position position="441"/>
    </location>
    <ligand>
        <name>ATP</name>
        <dbReference type="ChEBI" id="CHEBI:30616"/>
    </ligand>
</feature>
<dbReference type="Gramene" id="QL09p032821:mrna">
    <property type="protein sequence ID" value="QL09p032821:mrna"/>
    <property type="gene ID" value="QL09p032821"/>
</dbReference>
<keyword evidence="8" id="KW-0677">Repeat</keyword>
<dbReference type="AlphaFoldDB" id="A0A7N2RAZ3"/>
<dbReference type="GO" id="GO:0005886">
    <property type="term" value="C:plasma membrane"/>
    <property type="evidence" value="ECO:0007669"/>
    <property type="project" value="TreeGrafter"/>
</dbReference>
<dbReference type="InterPro" id="IPR000742">
    <property type="entry name" value="EGF"/>
</dbReference>
<dbReference type="OrthoDB" id="4062651at2759"/>
<evidence type="ECO:0000256" key="19">
    <source>
        <dbReference type="PROSITE-ProRule" id="PRU00076"/>
    </source>
</evidence>
<keyword evidence="4" id="KW-0597">Phosphoprotein</keyword>
<keyword evidence="10" id="KW-0418">Kinase</keyword>
<evidence type="ECO:0000313" key="25">
    <source>
        <dbReference type="EnsemblPlants" id="QL09p032821:mrna"/>
    </source>
</evidence>
<evidence type="ECO:0000256" key="5">
    <source>
        <dbReference type="ARBA" id="ARBA00022679"/>
    </source>
</evidence>
<keyword evidence="12 21" id="KW-1133">Transmembrane helix</keyword>
<evidence type="ECO:0000256" key="17">
    <source>
        <dbReference type="ARBA" id="ARBA00047951"/>
    </source>
</evidence>
<accession>A0A7N2RAZ3</accession>
<dbReference type="Proteomes" id="UP000594261">
    <property type="component" value="Chromosome 9"/>
</dbReference>
<dbReference type="InterPro" id="IPR045274">
    <property type="entry name" value="WAK-like"/>
</dbReference>
<evidence type="ECO:0000256" key="15">
    <source>
        <dbReference type="ARBA" id="ARBA00023180"/>
    </source>
</evidence>
<dbReference type="GO" id="GO:0007166">
    <property type="term" value="P:cell surface receptor signaling pathway"/>
    <property type="evidence" value="ECO:0007669"/>
    <property type="project" value="InterPro"/>
</dbReference>
<dbReference type="InterPro" id="IPR000152">
    <property type="entry name" value="EGF-type_Asp/Asn_hydroxyl_site"/>
</dbReference>
<evidence type="ECO:0000256" key="21">
    <source>
        <dbReference type="SAM" id="Phobius"/>
    </source>
</evidence>
<dbReference type="SUPFAM" id="SSF57196">
    <property type="entry name" value="EGF/Laminin"/>
    <property type="match status" value="1"/>
</dbReference>
<feature type="transmembrane region" description="Helical" evidence="21">
    <location>
        <begin position="340"/>
        <end position="362"/>
    </location>
</feature>
<keyword evidence="5" id="KW-0808">Transferase</keyword>
<comment type="function">
    <text evidence="18">Serine/threonine-protein kinase that may function as a signaling receptor of extracellular matrix component. Binding to pectin may have significance in the control of cell expansion, morphogenesis and development.</text>
</comment>
<evidence type="ECO:0000256" key="16">
    <source>
        <dbReference type="ARBA" id="ARBA00047558"/>
    </source>
</evidence>
<dbReference type="FunFam" id="2.10.25.10:FF:000038">
    <property type="entry name" value="Fibrillin 2"/>
    <property type="match status" value="1"/>
</dbReference>
<keyword evidence="7 22" id="KW-0732">Signal</keyword>
<evidence type="ECO:0000256" key="2">
    <source>
        <dbReference type="ARBA" id="ARBA00022527"/>
    </source>
</evidence>
<keyword evidence="14" id="KW-1015">Disulfide bond</keyword>
<keyword evidence="9 20" id="KW-0547">Nucleotide-binding</keyword>
<dbReference type="InParanoid" id="A0A7N2RAZ3"/>
<evidence type="ECO:0000259" key="23">
    <source>
        <dbReference type="PROSITE" id="PS50011"/>
    </source>
</evidence>
<keyword evidence="3 19" id="KW-0245">EGF-like domain</keyword>
<dbReference type="SMART" id="SM00181">
    <property type="entry name" value="EGF"/>
    <property type="match status" value="2"/>
</dbReference>
<dbReference type="RefSeq" id="XP_030935494.1">
    <property type="nucleotide sequence ID" value="XM_031079634.1"/>
</dbReference>
<dbReference type="PROSITE" id="PS00010">
    <property type="entry name" value="ASX_HYDROXYL"/>
    <property type="match status" value="1"/>
</dbReference>
<feature type="chain" id="PRO_5029685418" evidence="22">
    <location>
        <begin position="28"/>
        <end position="707"/>
    </location>
</feature>
<evidence type="ECO:0000256" key="22">
    <source>
        <dbReference type="SAM" id="SignalP"/>
    </source>
</evidence>
<dbReference type="PROSITE" id="PS01187">
    <property type="entry name" value="EGF_CA"/>
    <property type="match status" value="1"/>
</dbReference>
<dbReference type="SMART" id="SM00179">
    <property type="entry name" value="EGF_CA"/>
    <property type="match status" value="1"/>
</dbReference>
<evidence type="ECO:0000256" key="10">
    <source>
        <dbReference type="ARBA" id="ARBA00022777"/>
    </source>
</evidence>
<evidence type="ECO:0000256" key="13">
    <source>
        <dbReference type="ARBA" id="ARBA00023136"/>
    </source>
</evidence>
<dbReference type="PROSITE" id="PS50011">
    <property type="entry name" value="PROTEIN_KINASE_DOM"/>
    <property type="match status" value="1"/>
</dbReference>
<dbReference type="GO" id="GO:0005524">
    <property type="term" value="F:ATP binding"/>
    <property type="evidence" value="ECO:0007669"/>
    <property type="project" value="UniProtKB-UniRule"/>
</dbReference>
<dbReference type="FunFam" id="3.30.200.20:FF:000043">
    <property type="entry name" value="Wall-associated receptor kinase 2"/>
    <property type="match status" value="1"/>
</dbReference>
<evidence type="ECO:0000256" key="9">
    <source>
        <dbReference type="ARBA" id="ARBA00022741"/>
    </source>
</evidence>
<evidence type="ECO:0000256" key="14">
    <source>
        <dbReference type="ARBA" id="ARBA00023157"/>
    </source>
</evidence>
<dbReference type="Gene3D" id="1.10.510.10">
    <property type="entry name" value="Transferase(Phosphotransferase) domain 1"/>
    <property type="match status" value="1"/>
</dbReference>
<dbReference type="CDD" id="cd00054">
    <property type="entry name" value="EGF_CA"/>
    <property type="match status" value="1"/>
</dbReference>
<evidence type="ECO:0000256" key="6">
    <source>
        <dbReference type="ARBA" id="ARBA00022692"/>
    </source>
</evidence>
<organism evidence="25 26">
    <name type="scientific">Quercus lobata</name>
    <name type="common">Valley oak</name>
    <dbReference type="NCBI Taxonomy" id="97700"/>
    <lineage>
        <taxon>Eukaryota</taxon>
        <taxon>Viridiplantae</taxon>
        <taxon>Streptophyta</taxon>
        <taxon>Embryophyta</taxon>
        <taxon>Tracheophyta</taxon>
        <taxon>Spermatophyta</taxon>
        <taxon>Magnoliopsida</taxon>
        <taxon>eudicotyledons</taxon>
        <taxon>Gunneridae</taxon>
        <taxon>Pentapetalae</taxon>
        <taxon>rosids</taxon>
        <taxon>fabids</taxon>
        <taxon>Fagales</taxon>
        <taxon>Fagaceae</taxon>
        <taxon>Quercus</taxon>
    </lineage>
</organism>
<dbReference type="InterPro" id="IPR018097">
    <property type="entry name" value="EGF_Ca-bd_CS"/>
</dbReference>
<evidence type="ECO:0000256" key="1">
    <source>
        <dbReference type="ARBA" id="ARBA00004479"/>
    </source>
</evidence>
<name>A0A7N2RAZ3_QUELO</name>
<evidence type="ECO:0000256" key="12">
    <source>
        <dbReference type="ARBA" id="ARBA00022989"/>
    </source>
</evidence>
<dbReference type="GO" id="GO:0030247">
    <property type="term" value="F:polysaccharide binding"/>
    <property type="evidence" value="ECO:0007669"/>
    <property type="project" value="InterPro"/>
</dbReference>
<sequence length="707" mass="79573">MGIHGMLLVVQISLLGLIISSIMVAAAASLAKFDCPNKCGDVEIPYPFGLKKGCSLNEDFLITCDNEVAKTGDVTVKNISIENHQLRVLHFVARDCYHQHRSQEYNEPFVWPSTFIISQSRNKFTVVGCDTYAILHGVHNGEYYSSGCLTVCKSLHSVRNGSCSGCGCCQVAIPAGLRNISMEVDSFNNHTNVSDFNPCSSAFIVEKGEFNFSSNYLRNMSKEMLPIVLDWTIGKETCEEAARNKTNFACKRNSECRDHFSTKLGYQCSCKPGYRGNPYLYNGCQDINECEHSAHNNCIKAKNCVNTKGNYTCRCPKWYHGDGRKGGEGCIPEPFLMLKIAGVAVISLIAILVISFWLYFLIKKRRLIKLKEKFFRQNGGLILQQQLSTMEGYSETTKIYTAKDLKKATNNYDASRIIGQGGYGVVYKGFLQNNKVVAIKKSKTVDQEQIEQFITEVVVLIQVNHRNVVQLLGCCLETRVPLLVYEFVPNSTLFKHIHHASTISWETRLRIAIEIADALSYLHSAASIPIIHRDIKSTNILLDDDFTAKVSDFGTSRLVPRGQKQLPTVVQGTLGYLDPEYMQTNQFTEKSDVYSFGVVLVELLTGQKVLSLLRPMEQRSLAMYLLCALKEDRLFEILEKRIMDEGNTEQLKEFAKLAAKCLEVKGDERPTMKEVAIELYGLRQMKHLWDNDESNFMEETGPVIGEC</sequence>
<dbReference type="InterPro" id="IPR001881">
    <property type="entry name" value="EGF-like_Ca-bd_dom"/>
</dbReference>
<dbReference type="EnsemblPlants" id="QL09p032821:mrna">
    <property type="protein sequence ID" value="QL09p032821:mrna"/>
    <property type="gene ID" value="QL09p032821"/>
</dbReference>
<comment type="caution">
    <text evidence="19">Lacks conserved residue(s) required for the propagation of feature annotation.</text>
</comment>
<dbReference type="InterPro" id="IPR000719">
    <property type="entry name" value="Prot_kinase_dom"/>
</dbReference>
<comment type="catalytic activity">
    <reaction evidence="16">
        <text>L-seryl-[protein] + ATP = O-phospho-L-seryl-[protein] + ADP + H(+)</text>
        <dbReference type="Rhea" id="RHEA:17989"/>
        <dbReference type="Rhea" id="RHEA-COMP:9863"/>
        <dbReference type="Rhea" id="RHEA-COMP:11604"/>
        <dbReference type="ChEBI" id="CHEBI:15378"/>
        <dbReference type="ChEBI" id="CHEBI:29999"/>
        <dbReference type="ChEBI" id="CHEBI:30616"/>
        <dbReference type="ChEBI" id="CHEBI:83421"/>
        <dbReference type="ChEBI" id="CHEBI:456216"/>
    </reaction>
</comment>
<dbReference type="KEGG" id="qlo:115960674"/>
<reference evidence="25" key="2">
    <citation type="submission" date="2021-01" db="UniProtKB">
        <authorList>
            <consortium name="EnsemblPlants"/>
        </authorList>
    </citation>
    <scope>IDENTIFICATION</scope>
</reference>
<dbReference type="InterPro" id="IPR025287">
    <property type="entry name" value="WAK_GUB"/>
</dbReference>
<dbReference type="CDD" id="cd14066">
    <property type="entry name" value="STKc_IRAK"/>
    <property type="match status" value="1"/>
</dbReference>
<dbReference type="InterPro" id="IPR008271">
    <property type="entry name" value="Ser/Thr_kinase_AS"/>
</dbReference>
<dbReference type="PANTHER" id="PTHR27005:SF468">
    <property type="entry name" value="OS01G0310500 PROTEIN"/>
    <property type="match status" value="1"/>
</dbReference>
<dbReference type="Gene3D" id="3.30.200.20">
    <property type="entry name" value="Phosphorylase Kinase, domain 1"/>
    <property type="match status" value="1"/>
</dbReference>
<dbReference type="Pfam" id="PF07645">
    <property type="entry name" value="EGF_CA"/>
    <property type="match status" value="1"/>
</dbReference>
<dbReference type="PANTHER" id="PTHR27005">
    <property type="entry name" value="WALL-ASSOCIATED RECEPTOR KINASE-LIKE 21"/>
    <property type="match status" value="1"/>
</dbReference>
<comment type="subcellular location">
    <subcellularLocation>
        <location evidence="1">Membrane</location>
        <topology evidence="1">Single-pass type I membrane protein</topology>
    </subcellularLocation>
</comment>
<keyword evidence="2" id="KW-0723">Serine/threonine-protein kinase</keyword>
<evidence type="ECO:0000256" key="4">
    <source>
        <dbReference type="ARBA" id="ARBA00022553"/>
    </source>
</evidence>
<dbReference type="InterPro" id="IPR011009">
    <property type="entry name" value="Kinase-like_dom_sf"/>
</dbReference>
<evidence type="ECO:0000256" key="8">
    <source>
        <dbReference type="ARBA" id="ARBA00022737"/>
    </source>
</evidence>
<evidence type="ECO:0000256" key="3">
    <source>
        <dbReference type="ARBA" id="ARBA00022536"/>
    </source>
</evidence>
<dbReference type="GeneID" id="115960674"/>
<feature type="domain" description="Protein kinase" evidence="23">
    <location>
        <begin position="412"/>
        <end position="690"/>
    </location>
</feature>
<protein>
    <submittedName>
        <fullName evidence="25">Uncharacterized protein</fullName>
    </submittedName>
</protein>
<dbReference type="PROSITE" id="PS50026">
    <property type="entry name" value="EGF_3"/>
    <property type="match status" value="1"/>
</dbReference>
<evidence type="ECO:0000256" key="11">
    <source>
        <dbReference type="ARBA" id="ARBA00022840"/>
    </source>
</evidence>
<evidence type="ECO:0000259" key="24">
    <source>
        <dbReference type="PROSITE" id="PS50026"/>
    </source>
</evidence>
<reference evidence="25 26" key="1">
    <citation type="journal article" date="2016" name="G3 (Bethesda)">
        <title>First Draft Assembly and Annotation of the Genome of a California Endemic Oak Quercus lobata Nee (Fagaceae).</title>
        <authorList>
            <person name="Sork V.L."/>
            <person name="Fitz-Gibbon S.T."/>
            <person name="Puiu D."/>
            <person name="Crepeau M."/>
            <person name="Gugger P.F."/>
            <person name="Sherman R."/>
            <person name="Stevens K."/>
            <person name="Langley C.H."/>
            <person name="Pellegrini M."/>
            <person name="Salzberg S.L."/>
        </authorList>
    </citation>
    <scope>NUCLEOTIDE SEQUENCE [LARGE SCALE GENOMIC DNA]</scope>
    <source>
        <strain evidence="25 26">cv. SW786</strain>
    </source>
</reference>
<keyword evidence="15" id="KW-0325">Glycoprotein</keyword>
<feature type="domain" description="EGF-like" evidence="24">
    <location>
        <begin position="286"/>
        <end position="322"/>
    </location>
</feature>
<comment type="catalytic activity">
    <reaction evidence="17">
        <text>L-threonyl-[protein] + ATP = O-phospho-L-threonyl-[protein] + ADP + H(+)</text>
        <dbReference type="Rhea" id="RHEA:46608"/>
        <dbReference type="Rhea" id="RHEA-COMP:11060"/>
        <dbReference type="Rhea" id="RHEA-COMP:11605"/>
        <dbReference type="ChEBI" id="CHEBI:15378"/>
        <dbReference type="ChEBI" id="CHEBI:30013"/>
        <dbReference type="ChEBI" id="CHEBI:30616"/>
        <dbReference type="ChEBI" id="CHEBI:61977"/>
        <dbReference type="ChEBI" id="CHEBI:456216"/>
    </reaction>
</comment>
<dbReference type="EMBL" id="LRBV02000009">
    <property type="status" value="NOT_ANNOTATED_CDS"/>
    <property type="molecule type" value="Genomic_DNA"/>
</dbReference>
<dbReference type="GO" id="GO:0005509">
    <property type="term" value="F:calcium ion binding"/>
    <property type="evidence" value="ECO:0007669"/>
    <property type="project" value="InterPro"/>
</dbReference>
<dbReference type="SUPFAM" id="SSF56112">
    <property type="entry name" value="Protein kinase-like (PK-like)"/>
    <property type="match status" value="1"/>
</dbReference>
<dbReference type="SMART" id="SM00220">
    <property type="entry name" value="S_TKc"/>
    <property type="match status" value="1"/>
</dbReference>
<proteinExistence type="predicted"/>
<evidence type="ECO:0000256" key="20">
    <source>
        <dbReference type="PROSITE-ProRule" id="PRU10141"/>
    </source>
</evidence>
<keyword evidence="6 21" id="KW-0812">Transmembrane</keyword>
<dbReference type="OMA" id="VDLYNPR"/>
<feature type="signal peptide" evidence="22">
    <location>
        <begin position="1"/>
        <end position="27"/>
    </location>
</feature>
<dbReference type="InterPro" id="IPR049883">
    <property type="entry name" value="NOTCH1_EGF-like"/>
</dbReference>
<dbReference type="Gene3D" id="2.10.25.10">
    <property type="entry name" value="Laminin"/>
    <property type="match status" value="2"/>
</dbReference>
<keyword evidence="11 20" id="KW-0067">ATP-binding</keyword>
<dbReference type="PROSITE" id="PS00107">
    <property type="entry name" value="PROTEIN_KINASE_ATP"/>
    <property type="match status" value="1"/>
</dbReference>
<dbReference type="Pfam" id="PF00069">
    <property type="entry name" value="Pkinase"/>
    <property type="match status" value="1"/>
</dbReference>
<dbReference type="GO" id="GO:0004674">
    <property type="term" value="F:protein serine/threonine kinase activity"/>
    <property type="evidence" value="ECO:0007669"/>
    <property type="project" value="UniProtKB-KW"/>
</dbReference>
<dbReference type="FunFam" id="1.10.510.10:FF:000084">
    <property type="entry name" value="Wall-associated receptor kinase 2"/>
    <property type="match status" value="1"/>
</dbReference>
<dbReference type="PROSITE" id="PS00108">
    <property type="entry name" value="PROTEIN_KINASE_ST"/>
    <property type="match status" value="1"/>
</dbReference>
<evidence type="ECO:0000256" key="18">
    <source>
        <dbReference type="ARBA" id="ARBA00058961"/>
    </source>
</evidence>
<evidence type="ECO:0000256" key="7">
    <source>
        <dbReference type="ARBA" id="ARBA00022729"/>
    </source>
</evidence>
<dbReference type="InterPro" id="IPR017441">
    <property type="entry name" value="Protein_kinase_ATP_BS"/>
</dbReference>
<gene>
    <name evidence="25" type="primary">LOC115960674</name>
</gene>